<keyword evidence="4" id="KW-0694">RNA-binding</keyword>
<dbReference type="InterPro" id="IPR012340">
    <property type="entry name" value="NA-bd_OB-fold"/>
</dbReference>
<organism evidence="7 8">
    <name type="scientific">Candidatus Magasanikbacteria bacterium CG11_big_fil_rev_8_21_14_0_20_39_34</name>
    <dbReference type="NCBI Taxonomy" id="1974653"/>
    <lineage>
        <taxon>Bacteria</taxon>
        <taxon>Candidatus Magasanikiibacteriota</taxon>
    </lineage>
</organism>
<dbReference type="PANTHER" id="PTHR33370:SF1">
    <property type="entry name" value="TRANSLATION INITIATION FACTOR IF-1, CHLOROPLASTIC"/>
    <property type="match status" value="1"/>
</dbReference>
<dbReference type="CDD" id="cd04451">
    <property type="entry name" value="S1_IF1"/>
    <property type="match status" value="1"/>
</dbReference>
<dbReference type="Pfam" id="PF01176">
    <property type="entry name" value="eIF-1a"/>
    <property type="match status" value="1"/>
</dbReference>
<name>A0A2H0N5B7_9BACT</name>
<comment type="function">
    <text evidence="4">One of the essential components for the initiation of protein synthesis. Stabilizes the binding of IF-2 and IF-3 on the 30S subunit to which N-formylmethionyl-tRNA(fMet) subsequently binds. Helps modulate mRNA selection, yielding the 30S pre-initiation complex (PIC). Upon addition of the 50S ribosomal subunit IF-1, IF-2 and IF-3 are released leaving the mature 70S translation initiation complex.</text>
</comment>
<dbReference type="EMBL" id="PCWN01000007">
    <property type="protein sequence ID" value="PIR04094.1"/>
    <property type="molecule type" value="Genomic_DNA"/>
</dbReference>
<comment type="similarity">
    <text evidence="1 4">Belongs to the IF-1 family.</text>
</comment>
<dbReference type="Gene3D" id="2.40.50.140">
    <property type="entry name" value="Nucleic acid-binding proteins"/>
    <property type="match status" value="1"/>
</dbReference>
<dbReference type="NCBIfam" id="TIGR00008">
    <property type="entry name" value="infA"/>
    <property type="match status" value="1"/>
</dbReference>
<evidence type="ECO:0000313" key="8">
    <source>
        <dbReference type="Proteomes" id="UP000229600"/>
    </source>
</evidence>
<comment type="subunit">
    <text evidence="4">Component of the 30S ribosomal translation pre-initiation complex which assembles on the 30S ribosome in the order IF-2 and IF-3, IF-1 and N-formylmethionyl-tRNA(fMet); mRNA recruitment can occur at any time during PIC assembly.</text>
</comment>
<comment type="subcellular location">
    <subcellularLocation>
        <location evidence="4">Cytoplasm</location>
    </subcellularLocation>
</comment>
<evidence type="ECO:0000256" key="4">
    <source>
        <dbReference type="HAMAP-Rule" id="MF_00075"/>
    </source>
</evidence>
<keyword evidence="4" id="KW-0963">Cytoplasm</keyword>
<dbReference type="SUPFAM" id="SSF50249">
    <property type="entry name" value="Nucleic acid-binding proteins"/>
    <property type="match status" value="1"/>
</dbReference>
<feature type="domain" description="S1-like" evidence="6">
    <location>
        <begin position="1"/>
        <end position="71"/>
    </location>
</feature>
<accession>A0A2H0N5B7</accession>
<dbReference type="GO" id="GO:0019843">
    <property type="term" value="F:rRNA binding"/>
    <property type="evidence" value="ECO:0007669"/>
    <property type="project" value="UniProtKB-UniRule"/>
</dbReference>
<sequence length="71" mass="8111">MPKNEAIEVRGTIQELLPGTKFRIQLENGLEIIGHLSGKMRMHSIRLSVGDEVKVELSPYDLTKGRITYRF</sequence>
<evidence type="ECO:0000256" key="3">
    <source>
        <dbReference type="ARBA" id="ARBA00022917"/>
    </source>
</evidence>
<keyword evidence="2 4" id="KW-0396">Initiation factor</keyword>
<proteinExistence type="inferred from homology"/>
<evidence type="ECO:0000256" key="1">
    <source>
        <dbReference type="ARBA" id="ARBA00010939"/>
    </source>
</evidence>
<dbReference type="SMART" id="SM00316">
    <property type="entry name" value="S1"/>
    <property type="match status" value="1"/>
</dbReference>
<dbReference type="PANTHER" id="PTHR33370">
    <property type="entry name" value="TRANSLATION INITIATION FACTOR IF-1, CHLOROPLASTIC"/>
    <property type="match status" value="1"/>
</dbReference>
<dbReference type="GO" id="GO:0005829">
    <property type="term" value="C:cytosol"/>
    <property type="evidence" value="ECO:0007669"/>
    <property type="project" value="TreeGrafter"/>
</dbReference>
<dbReference type="FunFam" id="2.40.50.140:FF:000002">
    <property type="entry name" value="Translation initiation factor IF-1"/>
    <property type="match status" value="1"/>
</dbReference>
<keyword evidence="4" id="KW-0699">rRNA-binding</keyword>
<dbReference type="InterPro" id="IPR006196">
    <property type="entry name" value="RNA-binding_domain_S1_IF1"/>
</dbReference>
<dbReference type="HAMAP" id="MF_00075">
    <property type="entry name" value="IF_1"/>
    <property type="match status" value="1"/>
</dbReference>
<dbReference type="InterPro" id="IPR004368">
    <property type="entry name" value="TIF_IF1"/>
</dbReference>
<evidence type="ECO:0000259" key="6">
    <source>
        <dbReference type="PROSITE" id="PS50832"/>
    </source>
</evidence>
<dbReference type="InterPro" id="IPR003029">
    <property type="entry name" value="S1_domain"/>
</dbReference>
<evidence type="ECO:0000256" key="2">
    <source>
        <dbReference type="ARBA" id="ARBA00022540"/>
    </source>
</evidence>
<reference evidence="7 8" key="1">
    <citation type="submission" date="2017-09" db="EMBL/GenBank/DDBJ databases">
        <title>Depth-based differentiation of microbial function through sediment-hosted aquifers and enrichment of novel symbionts in the deep terrestrial subsurface.</title>
        <authorList>
            <person name="Probst A.J."/>
            <person name="Ladd B."/>
            <person name="Jarett J.K."/>
            <person name="Geller-Mcgrath D.E."/>
            <person name="Sieber C.M."/>
            <person name="Emerson J.B."/>
            <person name="Anantharaman K."/>
            <person name="Thomas B.C."/>
            <person name="Malmstrom R."/>
            <person name="Stieglmeier M."/>
            <person name="Klingl A."/>
            <person name="Woyke T."/>
            <person name="Ryan C.M."/>
            <person name="Banfield J.F."/>
        </authorList>
    </citation>
    <scope>NUCLEOTIDE SEQUENCE [LARGE SCALE GENOMIC DNA]</scope>
    <source>
        <strain evidence="7">CG11_big_fil_rev_8_21_14_0_20_39_34</strain>
    </source>
</reference>
<evidence type="ECO:0000256" key="5">
    <source>
        <dbReference type="NCBIfam" id="TIGR00008"/>
    </source>
</evidence>
<comment type="caution">
    <text evidence="7">The sequence shown here is derived from an EMBL/GenBank/DDBJ whole genome shotgun (WGS) entry which is preliminary data.</text>
</comment>
<keyword evidence="3 4" id="KW-0648">Protein biosynthesis</keyword>
<dbReference type="PROSITE" id="PS50832">
    <property type="entry name" value="S1_IF1_TYPE"/>
    <property type="match status" value="1"/>
</dbReference>
<dbReference type="GO" id="GO:0003743">
    <property type="term" value="F:translation initiation factor activity"/>
    <property type="evidence" value="ECO:0007669"/>
    <property type="project" value="UniProtKB-UniRule"/>
</dbReference>
<dbReference type="AlphaFoldDB" id="A0A2H0N5B7"/>
<dbReference type="GO" id="GO:0043022">
    <property type="term" value="F:ribosome binding"/>
    <property type="evidence" value="ECO:0007669"/>
    <property type="project" value="UniProtKB-UniRule"/>
</dbReference>
<gene>
    <name evidence="4" type="primary">infA</name>
    <name evidence="7" type="ORF">COV59_02835</name>
</gene>
<protein>
    <recommendedName>
        <fullName evidence="4 5">Translation initiation factor IF-1</fullName>
    </recommendedName>
</protein>
<dbReference type="Proteomes" id="UP000229600">
    <property type="component" value="Unassembled WGS sequence"/>
</dbReference>
<evidence type="ECO:0000313" key="7">
    <source>
        <dbReference type="EMBL" id="PIR04094.1"/>
    </source>
</evidence>